<comment type="similarity">
    <text evidence="1">Belongs to the GppA/Ppx family.</text>
</comment>
<dbReference type="AlphaFoldDB" id="A0A1C3UIM9"/>
<dbReference type="STRING" id="52131.GA0061100_102320"/>
<dbReference type="GO" id="GO:0006793">
    <property type="term" value="P:phosphorus metabolic process"/>
    <property type="evidence" value="ECO:0007669"/>
    <property type="project" value="InterPro"/>
</dbReference>
<keyword evidence="8" id="KW-1185">Reference proteome</keyword>
<dbReference type="InterPro" id="IPR003695">
    <property type="entry name" value="Ppx_GppA_N"/>
</dbReference>
<comment type="catalytic activity">
    <reaction evidence="4">
        <text>[phosphate](n) + H2O = [phosphate](n-1) + phosphate + H(+)</text>
        <dbReference type="Rhea" id="RHEA:21528"/>
        <dbReference type="Rhea" id="RHEA-COMP:9859"/>
        <dbReference type="Rhea" id="RHEA-COMP:14279"/>
        <dbReference type="ChEBI" id="CHEBI:15377"/>
        <dbReference type="ChEBI" id="CHEBI:15378"/>
        <dbReference type="ChEBI" id="CHEBI:16838"/>
        <dbReference type="ChEBI" id="CHEBI:43474"/>
        <dbReference type="EC" id="3.6.1.11"/>
    </reaction>
</comment>
<dbReference type="SUPFAM" id="SSF109604">
    <property type="entry name" value="HD-domain/PDEase-like"/>
    <property type="match status" value="1"/>
</dbReference>
<dbReference type="InterPro" id="IPR048951">
    <property type="entry name" value="Ppx_C"/>
</dbReference>
<dbReference type="OrthoDB" id="3698573at2"/>
<dbReference type="Gene3D" id="3.30.420.150">
    <property type="entry name" value="Exopolyphosphatase. Domain 2"/>
    <property type="match status" value="1"/>
</dbReference>
<name>A0A1C3UIM9_9HYPH</name>
<gene>
    <name evidence="7" type="ORF">GA0061100_102320</name>
</gene>
<dbReference type="InterPro" id="IPR022371">
    <property type="entry name" value="Exopolyphosphatase"/>
</dbReference>
<dbReference type="EMBL" id="FMAC01000002">
    <property type="protein sequence ID" value="SCB15197.1"/>
    <property type="molecule type" value="Genomic_DNA"/>
</dbReference>
<evidence type="ECO:0000256" key="3">
    <source>
        <dbReference type="ARBA" id="ARBA00022801"/>
    </source>
</evidence>
<proteinExistence type="inferred from homology"/>
<evidence type="ECO:0000256" key="1">
    <source>
        <dbReference type="ARBA" id="ARBA00007125"/>
    </source>
</evidence>
<evidence type="ECO:0000256" key="2">
    <source>
        <dbReference type="ARBA" id="ARBA00012451"/>
    </source>
</evidence>
<evidence type="ECO:0000256" key="4">
    <source>
        <dbReference type="ARBA" id="ARBA00047607"/>
    </source>
</evidence>
<dbReference type="GO" id="GO:0004309">
    <property type="term" value="F:exopolyphosphatase activity"/>
    <property type="evidence" value="ECO:0007669"/>
    <property type="project" value="UniProtKB-EC"/>
</dbReference>
<feature type="domain" description="Exopolyphosphatase C-terminal" evidence="6">
    <location>
        <begin position="316"/>
        <end position="503"/>
    </location>
</feature>
<accession>A0A1C3UIM9</accession>
<dbReference type="Gene3D" id="3.30.420.40">
    <property type="match status" value="1"/>
</dbReference>
<reference evidence="8" key="1">
    <citation type="submission" date="2016-08" db="EMBL/GenBank/DDBJ databases">
        <authorList>
            <person name="Varghese N."/>
            <person name="Submissions Spin"/>
        </authorList>
    </citation>
    <scope>NUCLEOTIDE SEQUENCE [LARGE SCALE GENOMIC DNA]</scope>
    <source>
        <strain evidence="8">CCBAU 57015</strain>
    </source>
</reference>
<evidence type="ECO:0000313" key="8">
    <source>
        <dbReference type="Proteomes" id="UP000186228"/>
    </source>
</evidence>
<keyword evidence="3" id="KW-0378">Hydrolase</keyword>
<dbReference type="RefSeq" id="WP_075852207.1">
    <property type="nucleotide sequence ID" value="NZ_FMAC01000002.1"/>
</dbReference>
<dbReference type="PANTHER" id="PTHR30005:SF0">
    <property type="entry name" value="RETROGRADE REGULATION PROTEIN 2"/>
    <property type="match status" value="1"/>
</dbReference>
<dbReference type="PANTHER" id="PTHR30005">
    <property type="entry name" value="EXOPOLYPHOSPHATASE"/>
    <property type="match status" value="1"/>
</dbReference>
<evidence type="ECO:0000259" key="5">
    <source>
        <dbReference type="Pfam" id="PF02541"/>
    </source>
</evidence>
<dbReference type="Pfam" id="PF21697">
    <property type="entry name" value="Ppx_C"/>
    <property type="match status" value="1"/>
</dbReference>
<dbReference type="Pfam" id="PF02541">
    <property type="entry name" value="Ppx-GppA"/>
    <property type="match status" value="1"/>
</dbReference>
<dbReference type="SUPFAM" id="SSF53067">
    <property type="entry name" value="Actin-like ATPase domain"/>
    <property type="match status" value="2"/>
</dbReference>
<evidence type="ECO:0000313" key="7">
    <source>
        <dbReference type="EMBL" id="SCB15197.1"/>
    </source>
</evidence>
<dbReference type="NCBIfam" id="TIGR03706">
    <property type="entry name" value="exo_poly_only"/>
    <property type="match status" value="1"/>
</dbReference>
<dbReference type="InterPro" id="IPR050273">
    <property type="entry name" value="GppA/Ppx_hydrolase"/>
</dbReference>
<dbReference type="Gene3D" id="1.10.3210.10">
    <property type="entry name" value="Hypothetical protein af1432"/>
    <property type="match status" value="1"/>
</dbReference>
<dbReference type="EC" id="3.6.1.11" evidence="2"/>
<sequence length="507" mass="55759">MVESEAQGRLPGIAPVSVVDIGSNSVRLVVYEGHSRSPTILFNEKVLCGLGKGIALTGKMDEENVARALASLHRFKALSDQARASTIYVLATAAAREASNGPQFIHQAEAILQRKVRVLSGEEEARFSALGIISGFFHPDGIAGDLGGGSLELIDIKDREIGKGITLPLGGLRLSEYAGGSIEKARGFARKHVKTAKLLSKGEGRTFYAVGGTWRNIAKLHMEIRKYPLHMMQGYEVQLDEMIRFLDQIVESKDSKDPALQAVSKHRRSLLPFGAVAMREVLAAMKPSVISFSAQGVREGYLYSLLTEAERNSDPLLVAAGELAILRARSPEHARELAEWTGRMMPFFGITETDEESRYRQAACLLADISWRAHPDYRGLQALNIIAHTSFVGITHAGRAFIALANYYRFEGLSDDGATEPLATIATPLYIERAKLLGGLLRVVYLFSASMPGIVRNLSFRRSTNPDLDLEFVVPAEYHDFAGERLDGRLQQLGKLTNRRLAFCFEE</sequence>
<dbReference type="CDD" id="cd24052">
    <property type="entry name" value="ASKHA_NBD_HpPPX-GppA-like"/>
    <property type="match status" value="1"/>
</dbReference>
<feature type="domain" description="Ppx/GppA phosphatase N-terminal" evidence="5">
    <location>
        <begin position="29"/>
        <end position="307"/>
    </location>
</feature>
<evidence type="ECO:0000259" key="6">
    <source>
        <dbReference type="Pfam" id="PF21697"/>
    </source>
</evidence>
<organism evidence="7 8">
    <name type="scientific">Rhizobium hainanense</name>
    <dbReference type="NCBI Taxonomy" id="52131"/>
    <lineage>
        <taxon>Bacteria</taxon>
        <taxon>Pseudomonadati</taxon>
        <taxon>Pseudomonadota</taxon>
        <taxon>Alphaproteobacteria</taxon>
        <taxon>Hyphomicrobiales</taxon>
        <taxon>Rhizobiaceae</taxon>
        <taxon>Rhizobium/Agrobacterium group</taxon>
        <taxon>Rhizobium</taxon>
    </lineage>
</organism>
<dbReference type="Proteomes" id="UP000186228">
    <property type="component" value="Unassembled WGS sequence"/>
</dbReference>
<protein>
    <recommendedName>
        <fullName evidence="2">exopolyphosphatase</fullName>
        <ecNumber evidence="2">3.6.1.11</ecNumber>
    </recommendedName>
</protein>
<dbReference type="InterPro" id="IPR043129">
    <property type="entry name" value="ATPase_NBD"/>
</dbReference>